<sequence>MGLTFDNNVNLASSRKNHVNFYYGTAILNSISDPKSWAGEFRYDYDLAKYIKLSANILTENLSPERRTGKGAQVFAYTHLTDNLTAALGVGPEYISNAKRRLNALITMNIDYVIPNTSFSIQALWNRVSTFGNRDTDDFMAGIGYTF</sequence>
<accession>A0ABX2ZZH1</accession>
<comment type="caution">
    <text evidence="1">The sequence shown here is derived from an EMBL/GenBank/DDBJ whole genome shotgun (WGS) entry which is preliminary data.</text>
</comment>
<dbReference type="EMBL" id="MDTU01000002">
    <property type="protein sequence ID" value="ODN41628.1"/>
    <property type="molecule type" value="Genomic_DNA"/>
</dbReference>
<dbReference type="Proteomes" id="UP000094329">
    <property type="component" value="Unassembled WGS sequence"/>
</dbReference>
<proteinExistence type="predicted"/>
<organism evidence="1 2">
    <name type="scientific">Piscirickettsia litoralis</name>
    <dbReference type="NCBI Taxonomy" id="1891921"/>
    <lineage>
        <taxon>Bacteria</taxon>
        <taxon>Pseudomonadati</taxon>
        <taxon>Pseudomonadota</taxon>
        <taxon>Gammaproteobacteria</taxon>
        <taxon>Thiotrichales</taxon>
        <taxon>Piscirickettsiaceae</taxon>
        <taxon>Piscirickettsia</taxon>
    </lineage>
</organism>
<evidence type="ECO:0000313" key="1">
    <source>
        <dbReference type="EMBL" id="ODN41628.1"/>
    </source>
</evidence>
<gene>
    <name evidence="1" type="ORF">BGC07_16170</name>
</gene>
<reference evidence="1 2" key="1">
    <citation type="submission" date="2016-08" db="EMBL/GenBank/DDBJ databases">
        <title>Draft genome sequence of Candidatus Piscirickettsia litoralis, from seawater.</title>
        <authorList>
            <person name="Wan X."/>
            <person name="Lee A.J."/>
            <person name="Hou S."/>
            <person name="Donachie S.P."/>
        </authorList>
    </citation>
    <scope>NUCLEOTIDE SEQUENCE [LARGE SCALE GENOMIC DNA]</scope>
    <source>
        <strain evidence="1 2">Y2</strain>
    </source>
</reference>
<name>A0ABX2ZZH1_9GAMM</name>
<keyword evidence="2" id="KW-1185">Reference proteome</keyword>
<evidence type="ECO:0000313" key="2">
    <source>
        <dbReference type="Proteomes" id="UP000094329"/>
    </source>
</evidence>
<protein>
    <submittedName>
        <fullName evidence="1">Uncharacterized protein</fullName>
    </submittedName>
</protein>
<dbReference type="RefSeq" id="WP_069314092.1">
    <property type="nucleotide sequence ID" value="NZ_MDTU01000002.1"/>
</dbReference>